<evidence type="ECO:0008006" key="4">
    <source>
        <dbReference type="Google" id="ProtNLM"/>
    </source>
</evidence>
<dbReference type="Proteomes" id="UP000199651">
    <property type="component" value="Unassembled WGS sequence"/>
</dbReference>
<reference evidence="3" key="1">
    <citation type="submission" date="2016-10" db="EMBL/GenBank/DDBJ databases">
        <authorList>
            <person name="Varghese N."/>
            <person name="Submissions S."/>
        </authorList>
    </citation>
    <scope>NUCLEOTIDE SEQUENCE [LARGE SCALE GENOMIC DNA]</scope>
    <source>
        <strain evidence="3">IBRC-M 10655</strain>
    </source>
</reference>
<protein>
    <recommendedName>
        <fullName evidence="4">Secreted protein</fullName>
    </recommendedName>
</protein>
<accession>A0A1H0QQF3</accession>
<feature type="chain" id="PRO_5039616503" description="Secreted protein" evidence="1">
    <location>
        <begin position="23"/>
        <end position="131"/>
    </location>
</feature>
<gene>
    <name evidence="2" type="ORF">SAMN05192558_107102</name>
</gene>
<evidence type="ECO:0000313" key="3">
    <source>
        <dbReference type="Proteomes" id="UP000199651"/>
    </source>
</evidence>
<organism evidence="2 3">
    <name type="scientific">Actinokineospora alba</name>
    <dbReference type="NCBI Taxonomy" id="504798"/>
    <lineage>
        <taxon>Bacteria</taxon>
        <taxon>Bacillati</taxon>
        <taxon>Actinomycetota</taxon>
        <taxon>Actinomycetes</taxon>
        <taxon>Pseudonocardiales</taxon>
        <taxon>Pseudonocardiaceae</taxon>
        <taxon>Actinokineospora</taxon>
    </lineage>
</organism>
<dbReference type="STRING" id="504798.SAMN05421871_104101"/>
<feature type="signal peptide" evidence="1">
    <location>
        <begin position="1"/>
        <end position="22"/>
    </location>
</feature>
<dbReference type="RefSeq" id="WP_091377355.1">
    <property type="nucleotide sequence ID" value="NZ_FNDV01000004.1"/>
</dbReference>
<dbReference type="AlphaFoldDB" id="A0A1H0QQF3"/>
<name>A0A1H0QQF3_9PSEU</name>
<evidence type="ECO:0000256" key="1">
    <source>
        <dbReference type="SAM" id="SignalP"/>
    </source>
</evidence>
<keyword evidence="1" id="KW-0732">Signal</keyword>
<evidence type="ECO:0000313" key="2">
    <source>
        <dbReference type="EMBL" id="SDP19591.1"/>
    </source>
</evidence>
<proteinExistence type="predicted"/>
<dbReference type="EMBL" id="FNJB01000007">
    <property type="protein sequence ID" value="SDP19591.1"/>
    <property type="molecule type" value="Genomic_DNA"/>
</dbReference>
<keyword evidence="3" id="KW-1185">Reference proteome</keyword>
<sequence>MNKFITTVIMAAGLVSASVATAAPASADDRPWTQLITNDAGKWKAYGIHEYWNDQICVRAYNSVAGAKAKIELQVIGGNTYVKYDEGGDEARSCLPIPDLGGRGVALKIFHLPVSGSVVGSLGVCYAVPQD</sequence>